<dbReference type="GO" id="GO:0005737">
    <property type="term" value="C:cytoplasm"/>
    <property type="evidence" value="ECO:0007669"/>
    <property type="project" value="UniProtKB-SubCell"/>
</dbReference>
<dbReference type="Proteomes" id="UP000073601">
    <property type="component" value="Unassembled WGS sequence"/>
</dbReference>
<comment type="subcellular location">
    <subcellularLocation>
        <location evidence="4">Cytoplasm</location>
    </subcellularLocation>
</comment>
<evidence type="ECO:0000256" key="4">
    <source>
        <dbReference type="HAMAP-Rule" id="MF_01175"/>
    </source>
</evidence>
<dbReference type="GO" id="GO:0016226">
    <property type="term" value="P:iron-sulfur cluster assembly"/>
    <property type="evidence" value="ECO:0007669"/>
    <property type="project" value="TreeGrafter"/>
</dbReference>
<dbReference type="InterPro" id="IPR048451">
    <property type="entry name" value="YgfZ_barrel"/>
</dbReference>
<dbReference type="Gene3D" id="3.30.70.1400">
    <property type="entry name" value="Aminomethyltransferase beta-barrel domains"/>
    <property type="match status" value="1"/>
</dbReference>
<sequence>MTNWYQTHAFNRLPLSSDSALPALSVIALDNLSLITAVGQDTIPYLQGQLTCDLVSLEKTRSTLAAHCDAKGKVWSAIRLFHHNDGIAYVQPASVAEKQLTEIKKYAVFSKAEFSMSEQVLIGVAGEKADSAVASRFTGGGDVRATQTGTAVRIDNNHWLLAVNAEEADALIAALGERATLSDSSLWTLLELRSAIPSIEKANISEFIPQSINLQALDAISFKKGCYTGQETVARAKYRGINKRAAYLLEGEAEETPKAGDKFDRSVGENWRTGGTVISGYRFEDGQALALVVLPNNLDDDSQFRLADTDVLWQKVDLPYSLEDEA</sequence>
<dbReference type="NCBIfam" id="NF007110">
    <property type="entry name" value="PRK09559.1"/>
    <property type="match status" value="1"/>
</dbReference>
<dbReference type="GO" id="GO:0005542">
    <property type="term" value="F:folic acid binding"/>
    <property type="evidence" value="ECO:0007669"/>
    <property type="project" value="UniProtKB-UniRule"/>
</dbReference>
<dbReference type="PANTHER" id="PTHR22602">
    <property type="entry name" value="TRANSFERASE CAF17, MITOCHONDRIAL-RELATED"/>
    <property type="match status" value="1"/>
</dbReference>
<dbReference type="InterPro" id="IPR029043">
    <property type="entry name" value="GcvT/YgfZ_C"/>
</dbReference>
<protein>
    <recommendedName>
        <fullName evidence="4">tRNA-modifying protein YgfZ</fullName>
    </recommendedName>
</protein>
<accession>A0A128EX78</accession>
<dbReference type="Pfam" id="PF21130">
    <property type="entry name" value="YgfZ_barrel"/>
    <property type="match status" value="1"/>
</dbReference>
<evidence type="ECO:0000256" key="2">
    <source>
        <dbReference type="ARBA" id="ARBA00022694"/>
    </source>
</evidence>
<keyword evidence="1 4" id="KW-0963">Cytoplasm</keyword>
<keyword evidence="3 4" id="KW-0290">Folate-binding</keyword>
<keyword evidence="2 4" id="KW-0819">tRNA processing</keyword>
<organism evidence="6 7">
    <name type="scientific">Grimontia marina</name>
    <dbReference type="NCBI Taxonomy" id="646534"/>
    <lineage>
        <taxon>Bacteria</taxon>
        <taxon>Pseudomonadati</taxon>
        <taxon>Pseudomonadota</taxon>
        <taxon>Gammaproteobacteria</taxon>
        <taxon>Vibrionales</taxon>
        <taxon>Vibrionaceae</taxon>
        <taxon>Grimontia</taxon>
    </lineage>
</organism>
<dbReference type="PANTHER" id="PTHR22602:SF0">
    <property type="entry name" value="TRANSFERASE CAF17, MITOCHONDRIAL-RELATED"/>
    <property type="match status" value="1"/>
</dbReference>
<feature type="binding site" evidence="4">
    <location>
        <position position="187"/>
    </location>
    <ligand>
        <name>folate</name>
        <dbReference type="ChEBI" id="CHEBI:62501"/>
    </ligand>
</feature>
<dbReference type="HAMAP" id="MF_01175">
    <property type="entry name" value="tRNA_modifying_YgfZ"/>
    <property type="match status" value="1"/>
</dbReference>
<comment type="caution">
    <text evidence="4">Lacks conserved residue(s) required for the propagation of feature annotation.</text>
</comment>
<dbReference type="SUPFAM" id="SSF101790">
    <property type="entry name" value="Aminomethyltransferase beta-barrel domain"/>
    <property type="match status" value="1"/>
</dbReference>
<dbReference type="Gene3D" id="3.30.70.1630">
    <property type="match status" value="1"/>
</dbReference>
<evidence type="ECO:0000256" key="3">
    <source>
        <dbReference type="ARBA" id="ARBA00022954"/>
    </source>
</evidence>
<dbReference type="InterPro" id="IPR017703">
    <property type="entry name" value="YgfZ/GCV_T_CS"/>
</dbReference>
<dbReference type="InterPro" id="IPR045179">
    <property type="entry name" value="YgfZ/GcvT"/>
</dbReference>
<evidence type="ECO:0000259" key="5">
    <source>
        <dbReference type="Pfam" id="PF21130"/>
    </source>
</evidence>
<comment type="function">
    <text evidence="4">Folate-binding protein involved in regulating the level of ATP-DnaA and in the modification of some tRNAs. It is probably a key factor in regulatory networks that act via tRNA modification, such as initiation of chromosomal replication.</text>
</comment>
<feature type="domain" description="tRNA-modifying protein YgfZ-like beta-barrel" evidence="5">
    <location>
        <begin position="242"/>
        <end position="308"/>
    </location>
</feature>
<name>A0A128EX78_9GAMM</name>
<dbReference type="RefSeq" id="WP_062705781.1">
    <property type="nucleotide sequence ID" value="NZ_CAWRCI010000004.1"/>
</dbReference>
<dbReference type="AlphaFoldDB" id="A0A128EX78"/>
<dbReference type="OrthoDB" id="9796287at2"/>
<gene>
    <name evidence="6" type="primary">ygfZ</name>
    <name evidence="6" type="ORF">GMA8713_00714</name>
</gene>
<reference evidence="7" key="1">
    <citation type="submission" date="2016-02" db="EMBL/GenBank/DDBJ databases">
        <authorList>
            <person name="Rodrigo-Torres Lidia"/>
            <person name="Arahal R.David."/>
        </authorList>
    </citation>
    <scope>NUCLEOTIDE SEQUENCE [LARGE SCALE GENOMIC DNA]</scope>
    <source>
        <strain evidence="7">CECT 8713</strain>
    </source>
</reference>
<keyword evidence="7" id="KW-1185">Reference proteome</keyword>
<comment type="similarity">
    <text evidence="4">Belongs to the tRNA-modifying YgfZ family.</text>
</comment>
<dbReference type="GO" id="GO:0009451">
    <property type="term" value="P:RNA modification"/>
    <property type="evidence" value="ECO:0007669"/>
    <property type="project" value="InterPro"/>
</dbReference>
<evidence type="ECO:0000256" key="1">
    <source>
        <dbReference type="ARBA" id="ARBA00022490"/>
    </source>
</evidence>
<dbReference type="SUPFAM" id="SSF103025">
    <property type="entry name" value="Folate-binding domain"/>
    <property type="match status" value="1"/>
</dbReference>
<evidence type="ECO:0000313" key="6">
    <source>
        <dbReference type="EMBL" id="CZF78784.1"/>
    </source>
</evidence>
<dbReference type="GO" id="GO:0008033">
    <property type="term" value="P:tRNA processing"/>
    <property type="evidence" value="ECO:0007669"/>
    <property type="project" value="UniProtKB-UniRule"/>
</dbReference>
<dbReference type="Gene3D" id="2.40.30.160">
    <property type="match status" value="1"/>
</dbReference>
<dbReference type="EMBL" id="FIZY01000004">
    <property type="protein sequence ID" value="CZF78784.1"/>
    <property type="molecule type" value="Genomic_DNA"/>
</dbReference>
<proteinExistence type="inferred from homology"/>
<dbReference type="NCBIfam" id="TIGR03317">
    <property type="entry name" value="ygfZ_signature"/>
    <property type="match status" value="1"/>
</dbReference>
<dbReference type="InterPro" id="IPR023758">
    <property type="entry name" value="tRNA-modifying_YgfZ"/>
</dbReference>
<evidence type="ECO:0000313" key="7">
    <source>
        <dbReference type="Proteomes" id="UP000073601"/>
    </source>
</evidence>